<sequence length="201" mass="21851">MESQPELRHLLPPSSLRRLAREWLAEDCPHFDYGGFVAGEGQASAALLLKSAGVLAGCPFVEAVFEELGCELEWLQAEGSVLQPVCQVATVRGKARHLLLGERVALNCVARASGIASACRRVAEVAERAGWHGHLAGTRKTTPGFRLVEKYAMLVGGVSSHRQDLSSLIMLKDNHVSTIGDVSKVTKIHCPFPRWDRVTVC</sequence>
<name>A0A401QMS9_SCYTO</name>
<dbReference type="EMBL" id="BFAA01326195">
    <property type="protein sequence ID" value="GCB86608.1"/>
    <property type="molecule type" value="Genomic_DNA"/>
</dbReference>
<dbReference type="InterPro" id="IPR037128">
    <property type="entry name" value="Quinolinate_PRibosylTase_N_sf"/>
</dbReference>
<dbReference type="OMA" id="LEVEWHY"/>
<evidence type="ECO:0000256" key="2">
    <source>
        <dbReference type="ARBA" id="ARBA00004790"/>
    </source>
</evidence>
<dbReference type="UniPathway" id="UPA00253"/>
<evidence type="ECO:0000256" key="3">
    <source>
        <dbReference type="ARBA" id="ARBA00009400"/>
    </source>
</evidence>
<dbReference type="SUPFAM" id="SSF51690">
    <property type="entry name" value="Nicotinate/Quinolinate PRTase C-terminal domain-like"/>
    <property type="match status" value="1"/>
</dbReference>
<evidence type="ECO:0000256" key="4">
    <source>
        <dbReference type="ARBA" id="ARBA00022676"/>
    </source>
</evidence>
<dbReference type="InterPro" id="IPR022412">
    <property type="entry name" value="Quinolinate_PRibosylTrfase_N"/>
</dbReference>
<dbReference type="Proteomes" id="UP000288216">
    <property type="component" value="Unassembled WGS sequence"/>
</dbReference>
<keyword evidence="10" id="KW-1185">Reference proteome</keyword>
<keyword evidence="4" id="KW-0328">Glycosyltransferase</keyword>
<dbReference type="GO" id="GO:0009435">
    <property type="term" value="P:NAD+ biosynthetic process"/>
    <property type="evidence" value="ECO:0007669"/>
    <property type="project" value="UniProtKB-UniPathway"/>
</dbReference>
<evidence type="ECO:0000313" key="9">
    <source>
        <dbReference type="EMBL" id="GCB86608.1"/>
    </source>
</evidence>
<comment type="caution">
    <text evidence="9">The sequence shown here is derived from an EMBL/GenBank/DDBJ whole genome shotgun (WGS) entry which is preliminary data.</text>
</comment>
<evidence type="ECO:0000256" key="5">
    <source>
        <dbReference type="ARBA" id="ARBA00022679"/>
    </source>
</evidence>
<keyword evidence="5" id="KW-0808">Transferase</keyword>
<dbReference type="InterPro" id="IPR027277">
    <property type="entry name" value="NadC/ModD"/>
</dbReference>
<reference evidence="9 10" key="1">
    <citation type="journal article" date="2018" name="Nat. Ecol. Evol.">
        <title>Shark genomes provide insights into elasmobranch evolution and the origin of vertebrates.</title>
        <authorList>
            <person name="Hara Y"/>
            <person name="Yamaguchi K"/>
            <person name="Onimaru K"/>
            <person name="Kadota M"/>
            <person name="Koyanagi M"/>
            <person name="Keeley SD"/>
            <person name="Tatsumi K"/>
            <person name="Tanaka K"/>
            <person name="Motone F"/>
            <person name="Kageyama Y"/>
            <person name="Nozu R"/>
            <person name="Adachi N"/>
            <person name="Nishimura O"/>
            <person name="Nakagawa R"/>
            <person name="Tanegashima C"/>
            <person name="Kiyatake I"/>
            <person name="Matsumoto R"/>
            <person name="Murakumo K"/>
            <person name="Nishida K"/>
            <person name="Terakita A"/>
            <person name="Kuratani S"/>
            <person name="Sato K"/>
            <person name="Hyodo S Kuraku.S."/>
        </authorList>
    </citation>
    <scope>NUCLEOTIDE SEQUENCE [LARGE SCALE GENOMIC DNA]</scope>
</reference>
<comment type="function">
    <text evidence="1">Involved in the catabolism of quinolinic acid (QA).</text>
</comment>
<comment type="similarity">
    <text evidence="3">Belongs to the NadC/ModD family.</text>
</comment>
<dbReference type="Pfam" id="PF01729">
    <property type="entry name" value="QRPTase_C"/>
    <property type="match status" value="1"/>
</dbReference>
<accession>A0A401QMS9</accession>
<dbReference type="PANTHER" id="PTHR32179:SF3">
    <property type="entry name" value="NICOTINATE-NUCLEOTIDE PYROPHOSPHORYLASE [CARBOXYLATING]"/>
    <property type="match status" value="1"/>
</dbReference>
<evidence type="ECO:0000259" key="7">
    <source>
        <dbReference type="Pfam" id="PF01729"/>
    </source>
</evidence>
<dbReference type="GO" id="GO:0005737">
    <property type="term" value="C:cytoplasm"/>
    <property type="evidence" value="ECO:0007669"/>
    <property type="project" value="TreeGrafter"/>
</dbReference>
<dbReference type="AlphaFoldDB" id="A0A401QMS9"/>
<dbReference type="InterPro" id="IPR036068">
    <property type="entry name" value="Nicotinate_pribotase-like_C"/>
</dbReference>
<evidence type="ECO:0000259" key="8">
    <source>
        <dbReference type="Pfam" id="PF02749"/>
    </source>
</evidence>
<evidence type="ECO:0000313" key="10">
    <source>
        <dbReference type="Proteomes" id="UP000288216"/>
    </source>
</evidence>
<feature type="domain" description="Quinolinate phosphoribosyl transferase C-terminal" evidence="7">
    <location>
        <begin position="115"/>
        <end position="187"/>
    </location>
</feature>
<dbReference type="PANTHER" id="PTHR32179">
    <property type="entry name" value="NICOTINATE-NUCLEOTIDE PYROPHOSPHORYLASE [CARBOXYLATING]"/>
    <property type="match status" value="1"/>
</dbReference>
<feature type="domain" description="Quinolinate phosphoribosyl transferase N-terminal" evidence="8">
    <location>
        <begin position="40"/>
        <end position="113"/>
    </location>
</feature>
<evidence type="ECO:0000256" key="6">
    <source>
        <dbReference type="ARBA" id="ARBA00033102"/>
    </source>
</evidence>
<dbReference type="SUPFAM" id="SSF54675">
    <property type="entry name" value="Nicotinate/Quinolinate PRTase N-terminal domain-like"/>
    <property type="match status" value="1"/>
</dbReference>
<dbReference type="GO" id="GO:0034213">
    <property type="term" value="P:quinolinate catabolic process"/>
    <property type="evidence" value="ECO:0007669"/>
    <property type="project" value="TreeGrafter"/>
</dbReference>
<dbReference type="InterPro" id="IPR013785">
    <property type="entry name" value="Aldolase_TIM"/>
</dbReference>
<dbReference type="Gene3D" id="3.90.1170.20">
    <property type="entry name" value="Quinolinate phosphoribosyl transferase, N-terminal domain"/>
    <property type="match status" value="1"/>
</dbReference>
<gene>
    <name evidence="9" type="ORF">scyTo_0027351</name>
</gene>
<protein>
    <recommendedName>
        <fullName evidence="6">Quinolinate phosphoribosyltransferase [decarboxylating]</fullName>
    </recommendedName>
</protein>
<proteinExistence type="inferred from homology"/>
<comment type="pathway">
    <text evidence="2">Cofactor biosynthesis; NAD(+) biosynthesis.</text>
</comment>
<dbReference type="STRING" id="75743.A0A401QMS9"/>
<evidence type="ECO:0000256" key="1">
    <source>
        <dbReference type="ARBA" id="ARBA00003237"/>
    </source>
</evidence>
<dbReference type="OrthoDB" id="10067394at2759"/>
<dbReference type="GO" id="GO:0004514">
    <property type="term" value="F:nicotinate-nucleotide diphosphorylase (carboxylating) activity"/>
    <property type="evidence" value="ECO:0007669"/>
    <property type="project" value="InterPro"/>
</dbReference>
<dbReference type="Pfam" id="PF02749">
    <property type="entry name" value="QRPTase_N"/>
    <property type="match status" value="1"/>
</dbReference>
<dbReference type="Gene3D" id="3.20.20.70">
    <property type="entry name" value="Aldolase class I"/>
    <property type="match status" value="1"/>
</dbReference>
<organism evidence="9 10">
    <name type="scientific">Scyliorhinus torazame</name>
    <name type="common">Cloudy catshark</name>
    <name type="synonym">Catulus torazame</name>
    <dbReference type="NCBI Taxonomy" id="75743"/>
    <lineage>
        <taxon>Eukaryota</taxon>
        <taxon>Metazoa</taxon>
        <taxon>Chordata</taxon>
        <taxon>Craniata</taxon>
        <taxon>Vertebrata</taxon>
        <taxon>Chondrichthyes</taxon>
        <taxon>Elasmobranchii</taxon>
        <taxon>Galeomorphii</taxon>
        <taxon>Galeoidea</taxon>
        <taxon>Carcharhiniformes</taxon>
        <taxon>Scyliorhinidae</taxon>
        <taxon>Scyliorhinus</taxon>
    </lineage>
</organism>
<dbReference type="InterPro" id="IPR002638">
    <property type="entry name" value="Quinolinate_PRibosylTrfase_C"/>
</dbReference>